<evidence type="ECO:0000256" key="4">
    <source>
        <dbReference type="ARBA" id="ARBA00022833"/>
    </source>
</evidence>
<dbReference type="Gene3D" id="3.30.40.10">
    <property type="entry name" value="Zinc/RING finger domain, C3HC4 (zinc finger)"/>
    <property type="match status" value="1"/>
</dbReference>
<reference evidence="7 8" key="1">
    <citation type="submission" date="2024-08" db="EMBL/GenBank/DDBJ databases">
        <authorList>
            <person name="Cucini C."/>
            <person name="Frati F."/>
        </authorList>
    </citation>
    <scope>NUCLEOTIDE SEQUENCE [LARGE SCALE GENOMIC DNA]</scope>
</reference>
<dbReference type="SUPFAM" id="SSF49599">
    <property type="entry name" value="TRAF domain-like"/>
    <property type="match status" value="1"/>
</dbReference>
<dbReference type="InterPro" id="IPR001293">
    <property type="entry name" value="Znf_TRAF"/>
</dbReference>
<organism evidence="7 8">
    <name type="scientific">Orchesella dallaii</name>
    <dbReference type="NCBI Taxonomy" id="48710"/>
    <lineage>
        <taxon>Eukaryota</taxon>
        <taxon>Metazoa</taxon>
        <taxon>Ecdysozoa</taxon>
        <taxon>Arthropoda</taxon>
        <taxon>Hexapoda</taxon>
        <taxon>Collembola</taxon>
        <taxon>Entomobryomorpha</taxon>
        <taxon>Entomobryoidea</taxon>
        <taxon>Orchesellidae</taxon>
        <taxon>Orchesellinae</taxon>
        <taxon>Orchesella</taxon>
    </lineage>
</organism>
<evidence type="ECO:0000256" key="1">
    <source>
        <dbReference type="ARBA" id="ARBA00022723"/>
    </source>
</evidence>
<evidence type="ECO:0000256" key="3">
    <source>
        <dbReference type="ARBA" id="ARBA00022786"/>
    </source>
</evidence>
<dbReference type="InterPro" id="IPR013083">
    <property type="entry name" value="Znf_RING/FYVE/PHD"/>
</dbReference>
<comment type="caution">
    <text evidence="7">The sequence shown here is derived from an EMBL/GenBank/DDBJ whole genome shotgun (WGS) entry which is preliminary data.</text>
</comment>
<proteinExistence type="predicted"/>
<name>A0ABP1RF03_9HEXA</name>
<evidence type="ECO:0000256" key="2">
    <source>
        <dbReference type="ARBA" id="ARBA00022771"/>
    </source>
</evidence>
<keyword evidence="8" id="KW-1185">Reference proteome</keyword>
<dbReference type="InterPro" id="IPR043013">
    <property type="entry name" value="Znf_TRAF_N"/>
</dbReference>
<dbReference type="InterPro" id="IPR001810">
    <property type="entry name" value="F-box_dom"/>
</dbReference>
<dbReference type="PROSITE" id="PS50181">
    <property type="entry name" value="FBOX"/>
    <property type="match status" value="1"/>
</dbReference>
<protein>
    <recommendedName>
        <fullName evidence="6">F-box domain-containing protein</fullName>
    </recommendedName>
</protein>
<dbReference type="EMBL" id="CAXLJM020000072">
    <property type="protein sequence ID" value="CAL8126324.1"/>
    <property type="molecule type" value="Genomic_DNA"/>
</dbReference>
<evidence type="ECO:0000313" key="7">
    <source>
        <dbReference type="EMBL" id="CAL8126324.1"/>
    </source>
</evidence>
<keyword evidence="1" id="KW-0479">Metal-binding</keyword>
<evidence type="ECO:0000256" key="5">
    <source>
        <dbReference type="SAM" id="MobiDB-lite"/>
    </source>
</evidence>
<dbReference type="Proteomes" id="UP001642540">
    <property type="component" value="Unassembled WGS sequence"/>
</dbReference>
<keyword evidence="3" id="KW-0833">Ubl conjugation pathway</keyword>
<accession>A0ABP1RF03</accession>
<keyword evidence="2" id="KW-0863">Zinc-finger</keyword>
<dbReference type="Pfam" id="PF15966">
    <property type="entry name" value="F-box_4"/>
    <property type="match status" value="1"/>
</dbReference>
<dbReference type="PANTHER" id="PTHR15933">
    <property type="entry name" value="PROTEIN CBG16327"/>
    <property type="match status" value="1"/>
</dbReference>
<dbReference type="SUPFAM" id="SSF81383">
    <property type="entry name" value="F-box domain"/>
    <property type="match status" value="1"/>
</dbReference>
<evidence type="ECO:0000259" key="6">
    <source>
        <dbReference type="PROSITE" id="PS50181"/>
    </source>
</evidence>
<feature type="domain" description="F-box" evidence="6">
    <location>
        <begin position="428"/>
        <end position="474"/>
    </location>
</feature>
<evidence type="ECO:0000313" key="8">
    <source>
        <dbReference type="Proteomes" id="UP001642540"/>
    </source>
</evidence>
<dbReference type="InterPro" id="IPR036047">
    <property type="entry name" value="F-box-like_dom_sf"/>
</dbReference>
<dbReference type="Pfam" id="PF15965">
    <property type="entry name" value="zf-TRAF_2"/>
    <property type="match status" value="1"/>
</dbReference>
<sequence length="551" mass="63311">MEDNVDNPSFQENGHSEEVVDKQHQLHCDKCISPARCAKYRSLHKEDPNIRAINCLIISCPLKCGWQFHECKKTEHELLCSRAKVACINKDYGCPWIMERSHRSKHLLRCPASVVVCTMEWNRWPLPPGKCQPFAFDPNHLDVSATLQDQQTVKLWKENIPTSLKNTLKNYMNEKHPVMPLGVAGHRIPKCILDSKHLADLDEISESPDTTEHDESSDSPWGSRRAPPGLQESVCHKLKALTLDNSSNKKTVQIVSELPKLQITADEDGSEFDKDLDEGSISSSADLVSCDNDGWECDLSEVLNGYETPEVLKGKPSCRKEPLLNLTVEVISKYQMKPNSMYSFICAREFRRDELAGHFQHFHTEIHTQLNGWLFQRCPMANQGCSFGIHRMFPLDQNHRIVFNNALSTFSYASRNHQVYITKDNHQFPSLMSLPFEVLVYLTKYLDPLSLNSLAQVNLFLEDVCRDRLMHRGIVVPHWEKSTDKPGWIVKDYKWMYTVSFAPIKNWVFGDGGRMANHMKHCPCYERNIPTRPFGYHTLDVPTKEIFKKKS</sequence>
<feature type="region of interest" description="Disordered" evidence="5">
    <location>
        <begin position="206"/>
        <end position="229"/>
    </location>
</feature>
<dbReference type="InterPro" id="IPR031890">
    <property type="entry name" value="Fbxo30/Fbxo40"/>
</dbReference>
<gene>
    <name evidence="7" type="ORF">ODALV1_LOCUS21347</name>
</gene>
<dbReference type="Gene3D" id="3.30.40.150">
    <property type="entry name" value="TRAF-like zinc-finger, N-terminal subdomain"/>
    <property type="match status" value="1"/>
</dbReference>
<keyword evidence="4" id="KW-0862">Zinc</keyword>
<dbReference type="PANTHER" id="PTHR15933:SF20">
    <property type="entry name" value="F-BOX DOMAIN-CONTAINING PROTEIN"/>
    <property type="match status" value="1"/>
</dbReference>